<sequence>MIRINAPPAPLPYRRFDATRTDGAMTEATMRRESEREATRWMRSLRTKGGGPLLVAVAAPLLSGLLLVAQAMVLANILGRAVGEAAPLDALAPALALLGGLLTLRVLLGLIGETAAVDAAERIKLALRGALLARLLAAQPNWSGERSSGALAAAAIDRVEALDGFYARFLPASIAAATLPVAFAGFVLSVDWVAGLLFLVTAPLIPVFMALVGWGAQAASDAQATAFSRLSGHFADRLRGLVTLTLFGRGEAEAEACERATDELRRRTLRVLRIAFLSSAVLEFFAALGVAGVALYVGLTYLGFVDLRAAPLSLEAGLFCLLMAPEVYQPLRNMAAHYHDRASAKAAVAEIARLFDGLPALDAVPPAANAATTLGPSGIEASGLSVALSDGSRTIIDRADLSVPAGGRVALVGPSGIGKSTLIEALARLRAAEGTIRIGGRPLDAIDEATLRETLAFVPQRPHLVCGTIAENIGFGRPGADPAAIRAAAAQACVTDFADALPGGLDTPVGENGLGLSGGEAQRVALARLYLRDPTVILLDEPTAHLDAETARRVTQGLLDFARGRTLLVATHSAALAARMDRTLRLADGRLVPVPASRPIDASREDAA</sequence>
<name>A0ACD4NJR6_9HYPH</name>
<gene>
    <name evidence="1" type="primary">cydD</name>
    <name evidence="1" type="ORF">OXU80_19465</name>
</gene>
<protein>
    <submittedName>
        <fullName evidence="1">Thiol reductant ABC exporter subunit CydD</fullName>
    </submittedName>
</protein>
<dbReference type="EMBL" id="CP113520">
    <property type="protein sequence ID" value="WAJ27026.1"/>
    <property type="molecule type" value="Genomic_DNA"/>
</dbReference>
<evidence type="ECO:0000313" key="1">
    <source>
        <dbReference type="EMBL" id="WAJ27026.1"/>
    </source>
</evidence>
<evidence type="ECO:0000313" key="2">
    <source>
        <dbReference type="Proteomes" id="UP001163223"/>
    </source>
</evidence>
<keyword evidence="2" id="KW-1185">Reference proteome</keyword>
<dbReference type="Proteomes" id="UP001163223">
    <property type="component" value="Chromosome"/>
</dbReference>
<proteinExistence type="predicted"/>
<reference evidence="1" key="1">
    <citation type="submission" date="2022-11" db="EMBL/GenBank/DDBJ databases">
        <title>beta-Carotene-producing bacterium, Jeongeuplla avenae sp. nov., alleviates the salt stress of Arabidopsis seedlings.</title>
        <authorList>
            <person name="Jiang L."/>
            <person name="Lee J."/>
        </authorList>
    </citation>
    <scope>NUCLEOTIDE SEQUENCE</scope>
    <source>
        <strain evidence="1">DY_R2A_6</strain>
    </source>
</reference>
<organism evidence="1 2">
    <name type="scientific">Antarcticirhabdus aurantiaca</name>
    <dbReference type="NCBI Taxonomy" id="2606717"/>
    <lineage>
        <taxon>Bacteria</taxon>
        <taxon>Pseudomonadati</taxon>
        <taxon>Pseudomonadota</taxon>
        <taxon>Alphaproteobacteria</taxon>
        <taxon>Hyphomicrobiales</taxon>
        <taxon>Aurantimonadaceae</taxon>
        <taxon>Antarcticirhabdus</taxon>
    </lineage>
</organism>
<accession>A0ACD4NJR6</accession>